<dbReference type="Proteomes" id="UP001597260">
    <property type="component" value="Unassembled WGS sequence"/>
</dbReference>
<dbReference type="SUPFAM" id="SSF52540">
    <property type="entry name" value="P-loop containing nucleoside triphosphate hydrolases"/>
    <property type="match status" value="1"/>
</dbReference>
<dbReference type="InterPro" id="IPR003593">
    <property type="entry name" value="AAA+_ATPase"/>
</dbReference>
<feature type="domain" description="AAA+ ATPase" evidence="1">
    <location>
        <begin position="62"/>
        <end position="323"/>
    </location>
</feature>
<comment type="caution">
    <text evidence="2">The sequence shown here is derived from an EMBL/GenBank/DDBJ whole genome shotgun (WGS) entry which is preliminary data.</text>
</comment>
<dbReference type="EMBL" id="JBHTMP010000013">
    <property type="protein sequence ID" value="MFD1321587.1"/>
    <property type="molecule type" value="Genomic_DNA"/>
</dbReference>
<dbReference type="InterPro" id="IPR027417">
    <property type="entry name" value="P-loop_NTPase"/>
</dbReference>
<accession>A0ABW3YD49</accession>
<keyword evidence="3" id="KW-1185">Reference proteome</keyword>
<dbReference type="InterPro" id="IPR052026">
    <property type="entry name" value="ExeA_AAA_ATPase_DNA-bind"/>
</dbReference>
<dbReference type="PANTHER" id="PTHR35894:SF1">
    <property type="entry name" value="PHOSPHORIBULOKINASE _ URIDINE KINASE FAMILY"/>
    <property type="match status" value="1"/>
</dbReference>
<name>A0ABW3YD49_9ACTN</name>
<evidence type="ECO:0000259" key="1">
    <source>
        <dbReference type="SMART" id="SM00382"/>
    </source>
</evidence>
<dbReference type="SMART" id="SM00382">
    <property type="entry name" value="AAA"/>
    <property type="match status" value="1"/>
</dbReference>
<dbReference type="Gene3D" id="3.40.50.300">
    <property type="entry name" value="P-loop containing nucleotide triphosphate hydrolases"/>
    <property type="match status" value="1"/>
</dbReference>
<evidence type="ECO:0000313" key="2">
    <source>
        <dbReference type="EMBL" id="MFD1321587.1"/>
    </source>
</evidence>
<reference evidence="3" key="1">
    <citation type="journal article" date="2019" name="Int. J. Syst. Evol. Microbiol.">
        <title>The Global Catalogue of Microorganisms (GCM) 10K type strain sequencing project: providing services to taxonomists for standard genome sequencing and annotation.</title>
        <authorList>
            <consortium name="The Broad Institute Genomics Platform"/>
            <consortium name="The Broad Institute Genome Sequencing Center for Infectious Disease"/>
            <person name="Wu L."/>
            <person name="Ma J."/>
        </authorList>
    </citation>
    <scope>NUCLEOTIDE SEQUENCE [LARGE SCALE GENOMIC DNA]</scope>
    <source>
        <strain evidence="3">JCM 31037</strain>
    </source>
</reference>
<sequence>MDGFESARTAADVNPYPSSAVAQLAEFGSNSVTIQTPAIREAVGAMEQYLSRGDQVDSHAPPGQVIAVVGDFGTGKTHLATYLMRYAARRRGSSVQTLYLNAPPDTFVSLYKTFIDKLHGRKEIVLSRVRQYYADIVAETLGRSDATAAVAEQLTEGKVDPVQVVRQFGLMESVFLQQLQERLRGITDNAAFSQALTLLLRSGFEDAVWEWFSGRPPAAILRERGITTSIIDSEATALEAMGVFALLIGHRRHRFVLVIDELDQLLTAAGREVAAIEAFKQFLAVFAASGAFLVLAGLPDLLNVLRRDVRERVGTQIKMSRLTAADAREYILARQDGRLAPFTDETIRYLADVVNGSPRGIISLCYHLYLRARDERGPVTHAMVRQVARDIYDAGNAQDAHADIRQVLVAENREYWSAYLLGDARNTQVDYWLPVGSPDRGCAVLLTESLLHDEDVEAIRDRALAIRALRDCELLLVIVGRLPDRYLNDLTLAIGREPLSYVRRSFADVFRTEIKAMSDRLTEQPSEDPLDTLRLRLERFGRQQTNTQNLLGRLAGHLDLMRTASEQQLATIHHELHELRRAVPSGPGEPDEYDSTDLPLPRDVSALFNQALASVNVLTRVEVVLRNAFKPEDDDRGTEARMAIRARLPRDDVQVAAGVATLLTALVETFSDAISEWYRSVATEQQLRAHDRDQLDTLCQLFDAACEHLPVYRLETLQDFIGAADHPALGEELPSGRPDDPQEILNGLSSRVRSTILSPFATAGG</sequence>
<proteinExistence type="predicted"/>
<protein>
    <recommendedName>
        <fullName evidence="1">AAA+ ATPase domain-containing protein</fullName>
    </recommendedName>
</protein>
<dbReference type="RefSeq" id="WP_377569756.1">
    <property type="nucleotide sequence ID" value="NZ_JBHTMP010000013.1"/>
</dbReference>
<organism evidence="2 3">
    <name type="scientific">Micromonospora sonneratiae</name>
    <dbReference type="NCBI Taxonomy" id="1184706"/>
    <lineage>
        <taxon>Bacteria</taxon>
        <taxon>Bacillati</taxon>
        <taxon>Actinomycetota</taxon>
        <taxon>Actinomycetes</taxon>
        <taxon>Micromonosporales</taxon>
        <taxon>Micromonosporaceae</taxon>
        <taxon>Micromonospora</taxon>
    </lineage>
</organism>
<dbReference type="PANTHER" id="PTHR35894">
    <property type="entry name" value="GENERAL SECRETION PATHWAY PROTEIN A-RELATED"/>
    <property type="match status" value="1"/>
</dbReference>
<evidence type="ECO:0000313" key="3">
    <source>
        <dbReference type="Proteomes" id="UP001597260"/>
    </source>
</evidence>
<gene>
    <name evidence="2" type="ORF">ACFQ4H_10860</name>
</gene>